<feature type="region of interest" description="Disordered" evidence="1">
    <location>
        <begin position="87"/>
        <end position="107"/>
    </location>
</feature>
<keyword evidence="2" id="KW-0472">Membrane</keyword>
<name>A0A0B4E0M7_9MICO</name>
<comment type="caution">
    <text evidence="3">The sequence shown here is derived from an EMBL/GenBank/DDBJ whole genome shotgun (WGS) entry which is preliminary data.</text>
</comment>
<dbReference type="RefSeq" id="WP_039411973.1">
    <property type="nucleotide sequence ID" value="NZ_JWSZ01000001.1"/>
</dbReference>
<gene>
    <name evidence="3" type="ORF">RM52_01500</name>
</gene>
<accession>A0A0B4E0M7</accession>
<dbReference type="EMBL" id="JWSZ01000001">
    <property type="protein sequence ID" value="KIC60108.1"/>
    <property type="molecule type" value="Genomic_DNA"/>
</dbReference>
<protein>
    <submittedName>
        <fullName evidence="3">Uncharacterized protein</fullName>
    </submittedName>
</protein>
<evidence type="ECO:0000313" key="4">
    <source>
        <dbReference type="Proteomes" id="UP000031202"/>
    </source>
</evidence>
<keyword evidence="2" id="KW-0812">Transmembrane</keyword>
<proteinExistence type="predicted"/>
<feature type="transmembrane region" description="Helical" evidence="2">
    <location>
        <begin position="12"/>
        <end position="34"/>
    </location>
</feature>
<organism evidence="3 4">
    <name type="scientific">Microbacterium hominis</name>
    <dbReference type="NCBI Taxonomy" id="162426"/>
    <lineage>
        <taxon>Bacteria</taxon>
        <taxon>Bacillati</taxon>
        <taxon>Actinomycetota</taxon>
        <taxon>Actinomycetes</taxon>
        <taxon>Micrococcales</taxon>
        <taxon>Microbacteriaceae</taxon>
        <taxon>Microbacterium</taxon>
    </lineage>
</organism>
<evidence type="ECO:0000256" key="2">
    <source>
        <dbReference type="SAM" id="Phobius"/>
    </source>
</evidence>
<dbReference type="Proteomes" id="UP000031202">
    <property type="component" value="Unassembled WGS sequence"/>
</dbReference>
<evidence type="ECO:0000313" key="3">
    <source>
        <dbReference type="EMBL" id="KIC60108.1"/>
    </source>
</evidence>
<sequence>MHAENGLVDLEGMVHLPTVSPAALAATGLIMIIWPKLYLRTGIAMGPVVVELEPLRKAPARERAGAGGEWEDVVEFTAEHLPGAPVEVRGASQLPPPGASVPAPDVSPSGNLRVRLSAAGRAVAPDQVVSDACEQYLIQFWPADSADQQVTSSLTNVVRRSDSVEIIPPDSAWAADESRWLP</sequence>
<evidence type="ECO:0000256" key="1">
    <source>
        <dbReference type="SAM" id="MobiDB-lite"/>
    </source>
</evidence>
<keyword evidence="2" id="KW-1133">Transmembrane helix</keyword>
<reference evidence="3 4" key="1">
    <citation type="submission" date="2014-12" db="EMBL/GenBank/DDBJ databases">
        <title>Genome sequencing of Microbacterium hominis TPW29.</title>
        <authorList>
            <person name="Tan P.W."/>
            <person name="Chan K.-G."/>
        </authorList>
    </citation>
    <scope>NUCLEOTIDE SEQUENCE [LARGE SCALE GENOMIC DNA]</scope>
    <source>
        <strain evidence="3 4">TPW29</strain>
    </source>
</reference>
<dbReference type="AlphaFoldDB" id="A0A0B4E0M7"/>